<reference evidence="3" key="1">
    <citation type="journal article" date="2019" name="Int. J. Syst. Evol. Microbiol.">
        <title>The Global Catalogue of Microorganisms (GCM) 10K type strain sequencing project: providing services to taxonomists for standard genome sequencing and annotation.</title>
        <authorList>
            <consortium name="The Broad Institute Genomics Platform"/>
            <consortium name="The Broad Institute Genome Sequencing Center for Infectious Disease"/>
            <person name="Wu L."/>
            <person name="Ma J."/>
        </authorList>
    </citation>
    <scope>NUCLEOTIDE SEQUENCE [LARGE SCALE GENOMIC DNA]</scope>
    <source>
        <strain evidence="3">CGMCC 1.12477</strain>
    </source>
</reference>
<name>A0ABW4TJK3_9ACTN</name>
<dbReference type="Proteomes" id="UP001597351">
    <property type="component" value="Unassembled WGS sequence"/>
</dbReference>
<dbReference type="Gene3D" id="2.30.110.10">
    <property type="entry name" value="Electron Transport, Fmn-binding Protein, Chain A"/>
    <property type="match status" value="1"/>
</dbReference>
<dbReference type="EMBL" id="JBHUGD010000003">
    <property type="protein sequence ID" value="MFD1946573.1"/>
    <property type="molecule type" value="Genomic_DNA"/>
</dbReference>
<protein>
    <submittedName>
        <fullName evidence="2">Pyridoxamine 5'-phosphate oxidase family protein</fullName>
    </submittedName>
</protein>
<dbReference type="InterPro" id="IPR012349">
    <property type="entry name" value="Split_barrel_FMN-bd"/>
</dbReference>
<organism evidence="2 3">
    <name type="scientific">Nocardioides aestuarii</name>
    <dbReference type="NCBI Taxonomy" id="252231"/>
    <lineage>
        <taxon>Bacteria</taxon>
        <taxon>Bacillati</taxon>
        <taxon>Actinomycetota</taxon>
        <taxon>Actinomycetes</taxon>
        <taxon>Propionibacteriales</taxon>
        <taxon>Nocardioidaceae</taxon>
        <taxon>Nocardioides</taxon>
    </lineage>
</organism>
<dbReference type="PANTHER" id="PTHR42815:SF2">
    <property type="entry name" value="FAD-BINDING, PUTATIVE (AFU_ORTHOLOGUE AFUA_6G07600)-RELATED"/>
    <property type="match status" value="1"/>
</dbReference>
<accession>A0ABW4TJK3</accession>
<evidence type="ECO:0000313" key="2">
    <source>
        <dbReference type="EMBL" id="MFD1946573.1"/>
    </source>
</evidence>
<evidence type="ECO:0000259" key="1">
    <source>
        <dbReference type="Pfam" id="PF01243"/>
    </source>
</evidence>
<dbReference type="SUPFAM" id="SSF50475">
    <property type="entry name" value="FMN-binding split barrel"/>
    <property type="match status" value="1"/>
</dbReference>
<proteinExistence type="predicted"/>
<feature type="domain" description="Pyridoxamine 5'-phosphate oxidase N-terminal" evidence="1">
    <location>
        <begin position="38"/>
        <end position="133"/>
    </location>
</feature>
<dbReference type="InterPro" id="IPR011576">
    <property type="entry name" value="Pyridox_Oxase_N"/>
</dbReference>
<gene>
    <name evidence="2" type="ORF">ACFSDE_07205</name>
</gene>
<evidence type="ECO:0000313" key="3">
    <source>
        <dbReference type="Proteomes" id="UP001597351"/>
    </source>
</evidence>
<dbReference type="Pfam" id="PF01243">
    <property type="entry name" value="PNPOx_N"/>
    <property type="match status" value="1"/>
</dbReference>
<dbReference type="RefSeq" id="WP_343916852.1">
    <property type="nucleotide sequence ID" value="NZ_BAAAJT010000002.1"/>
</dbReference>
<dbReference type="PANTHER" id="PTHR42815">
    <property type="entry name" value="FAD-BINDING, PUTATIVE (AFU_ORTHOLOGUE AFUA_6G07600)-RELATED"/>
    <property type="match status" value="1"/>
</dbReference>
<sequence>MPSGFHDGSRSFQDHFDTRALADRIDTLLVHAEVDEGSKAFIEARDMFFLATADADGRPTCSHKGGEPGFVRVLDPRTIAFPNYDGNGMYLSVGNVSTNPHVGLLFIDLEQGHRLRLEGEASIDLDDPLLPEWPEAQLVVRVHVRSVYPNCPRYIHRYELKRRSRFVPQAGAPTPVPEWKRSDWAYDALAADDPARDPGDREVLGR</sequence>
<keyword evidence="3" id="KW-1185">Reference proteome</keyword>
<comment type="caution">
    <text evidence="2">The sequence shown here is derived from an EMBL/GenBank/DDBJ whole genome shotgun (WGS) entry which is preliminary data.</text>
</comment>